<name>A0A5J6MKQ7_9PROT</name>
<evidence type="ECO:0000313" key="7">
    <source>
        <dbReference type="EMBL" id="QEX18182.1"/>
    </source>
</evidence>
<dbReference type="InterPro" id="IPR007627">
    <property type="entry name" value="RNA_pol_sigma70_r2"/>
</dbReference>
<evidence type="ECO:0000256" key="2">
    <source>
        <dbReference type="ARBA" id="ARBA00023015"/>
    </source>
</evidence>
<dbReference type="CDD" id="cd06171">
    <property type="entry name" value="Sigma70_r4"/>
    <property type="match status" value="1"/>
</dbReference>
<keyword evidence="3" id="KW-0731">Sigma factor</keyword>
<organism evidence="7 8">
    <name type="scientific">Hypericibacter terrae</name>
    <dbReference type="NCBI Taxonomy" id="2602015"/>
    <lineage>
        <taxon>Bacteria</taxon>
        <taxon>Pseudomonadati</taxon>
        <taxon>Pseudomonadota</taxon>
        <taxon>Alphaproteobacteria</taxon>
        <taxon>Rhodospirillales</taxon>
        <taxon>Dongiaceae</taxon>
        <taxon>Hypericibacter</taxon>
    </lineage>
</organism>
<dbReference type="OrthoDB" id="9803470at2"/>
<evidence type="ECO:0008006" key="9">
    <source>
        <dbReference type="Google" id="ProtNLM"/>
    </source>
</evidence>
<dbReference type="Pfam" id="PF04542">
    <property type="entry name" value="Sigma70_r2"/>
    <property type="match status" value="1"/>
</dbReference>
<evidence type="ECO:0000313" key="8">
    <source>
        <dbReference type="Proteomes" id="UP000326202"/>
    </source>
</evidence>
<evidence type="ECO:0000256" key="1">
    <source>
        <dbReference type="ARBA" id="ARBA00010641"/>
    </source>
</evidence>
<dbReference type="GO" id="GO:0016987">
    <property type="term" value="F:sigma factor activity"/>
    <property type="evidence" value="ECO:0007669"/>
    <property type="project" value="UniProtKB-KW"/>
</dbReference>
<dbReference type="InterPro" id="IPR014284">
    <property type="entry name" value="RNA_pol_sigma-70_dom"/>
</dbReference>
<comment type="similarity">
    <text evidence="1">Belongs to the sigma-70 factor family. ECF subfamily.</text>
</comment>
<dbReference type="PANTHER" id="PTHR43133">
    <property type="entry name" value="RNA POLYMERASE ECF-TYPE SIGMA FACTO"/>
    <property type="match status" value="1"/>
</dbReference>
<evidence type="ECO:0000259" key="6">
    <source>
        <dbReference type="Pfam" id="PF08281"/>
    </source>
</evidence>
<keyword evidence="8" id="KW-1185">Reference proteome</keyword>
<dbReference type="NCBIfam" id="TIGR02937">
    <property type="entry name" value="sigma70-ECF"/>
    <property type="match status" value="1"/>
</dbReference>
<sequence>MTHHLADNQPESFDIAEQFREVMPHLRGYARSLTRNADAADDLVQDALVRAWASRTQFIPGTNFRAWMFTIMRHRFLDECRRNKGPHLAIEDVSNHAALVSGPAQDSAIEFEEMACAYWQMAPNHREILMLVGALGLEYEEAAKVIGCAVGTVRSRLSRARTELQNQIERGAGRLIQRPSSKKGAPAPRSIATQEFLRMLNAAA</sequence>
<dbReference type="RefSeq" id="WP_151178368.1">
    <property type="nucleotide sequence ID" value="NZ_CP042906.1"/>
</dbReference>
<dbReference type="Pfam" id="PF08281">
    <property type="entry name" value="Sigma70_r4_2"/>
    <property type="match status" value="1"/>
</dbReference>
<evidence type="ECO:0000256" key="3">
    <source>
        <dbReference type="ARBA" id="ARBA00023082"/>
    </source>
</evidence>
<dbReference type="InterPro" id="IPR036388">
    <property type="entry name" value="WH-like_DNA-bd_sf"/>
</dbReference>
<dbReference type="InterPro" id="IPR013249">
    <property type="entry name" value="RNA_pol_sigma70_r4_t2"/>
</dbReference>
<dbReference type="Proteomes" id="UP000326202">
    <property type="component" value="Chromosome"/>
</dbReference>
<dbReference type="KEGG" id="htq:FRZ44_34860"/>
<dbReference type="GO" id="GO:0006352">
    <property type="term" value="P:DNA-templated transcription initiation"/>
    <property type="evidence" value="ECO:0007669"/>
    <property type="project" value="InterPro"/>
</dbReference>
<protein>
    <recommendedName>
        <fullName evidence="9">RNA polymerase sigma factor</fullName>
    </recommendedName>
</protein>
<keyword evidence="2" id="KW-0805">Transcription regulation</keyword>
<gene>
    <name evidence="7" type="ORF">FRZ44_34860</name>
</gene>
<dbReference type="InterPro" id="IPR039425">
    <property type="entry name" value="RNA_pol_sigma-70-like"/>
</dbReference>
<keyword evidence="4" id="KW-0804">Transcription</keyword>
<reference evidence="7 8" key="1">
    <citation type="submission" date="2019-08" db="EMBL/GenBank/DDBJ databases">
        <title>Hyperibacter terrae gen. nov., sp. nov. and Hyperibacter viscosus sp. nov., two new members in the family Rhodospirillaceae isolated from the rhizosphere of Hypericum perforatum.</title>
        <authorList>
            <person name="Noviana Z."/>
        </authorList>
    </citation>
    <scope>NUCLEOTIDE SEQUENCE [LARGE SCALE GENOMIC DNA]</scope>
    <source>
        <strain evidence="7 8">R5913</strain>
    </source>
</reference>
<accession>A0A5J6MKQ7</accession>
<proteinExistence type="inferred from homology"/>
<feature type="domain" description="RNA polymerase sigma-70 region 2" evidence="5">
    <location>
        <begin position="19"/>
        <end position="84"/>
    </location>
</feature>
<dbReference type="SUPFAM" id="SSF88946">
    <property type="entry name" value="Sigma2 domain of RNA polymerase sigma factors"/>
    <property type="match status" value="1"/>
</dbReference>
<dbReference type="SUPFAM" id="SSF88659">
    <property type="entry name" value="Sigma3 and sigma4 domains of RNA polymerase sigma factors"/>
    <property type="match status" value="1"/>
</dbReference>
<dbReference type="GO" id="GO:0003677">
    <property type="term" value="F:DNA binding"/>
    <property type="evidence" value="ECO:0007669"/>
    <property type="project" value="InterPro"/>
</dbReference>
<dbReference type="AlphaFoldDB" id="A0A5J6MKQ7"/>
<feature type="domain" description="RNA polymerase sigma factor 70 region 4 type 2" evidence="6">
    <location>
        <begin position="120"/>
        <end position="164"/>
    </location>
</feature>
<dbReference type="EMBL" id="CP042906">
    <property type="protein sequence ID" value="QEX18182.1"/>
    <property type="molecule type" value="Genomic_DNA"/>
</dbReference>
<evidence type="ECO:0000259" key="5">
    <source>
        <dbReference type="Pfam" id="PF04542"/>
    </source>
</evidence>
<dbReference type="PANTHER" id="PTHR43133:SF25">
    <property type="entry name" value="RNA POLYMERASE SIGMA FACTOR RFAY-RELATED"/>
    <property type="match status" value="1"/>
</dbReference>
<dbReference type="Gene3D" id="1.10.1740.10">
    <property type="match status" value="1"/>
</dbReference>
<dbReference type="InterPro" id="IPR013324">
    <property type="entry name" value="RNA_pol_sigma_r3/r4-like"/>
</dbReference>
<dbReference type="InterPro" id="IPR013325">
    <property type="entry name" value="RNA_pol_sigma_r2"/>
</dbReference>
<evidence type="ECO:0000256" key="4">
    <source>
        <dbReference type="ARBA" id="ARBA00023163"/>
    </source>
</evidence>
<dbReference type="Gene3D" id="1.10.10.10">
    <property type="entry name" value="Winged helix-like DNA-binding domain superfamily/Winged helix DNA-binding domain"/>
    <property type="match status" value="1"/>
</dbReference>